<keyword evidence="2" id="KW-1185">Reference proteome</keyword>
<dbReference type="Proteomes" id="UP001432251">
    <property type="component" value="Chromosome"/>
</dbReference>
<evidence type="ECO:0000313" key="1">
    <source>
        <dbReference type="EMBL" id="WWQ68098.1"/>
    </source>
</evidence>
<sequence length="389" mass="41955">MSTAQPAPVDTLETFDWDTFLDRYWDRRPVLIRGHGFDPAPFDGHEVFEGAVAAATRAPAGRVTFTVGSRRLTDPGDLLPQPEDASFSAYQRRVTEQLAGAPFALVVRELHARHHPLWLRERDFVAALWDRAGQPLLGATTTLHYGTCGSDRPAHTRGATFLYTLLGRPRLRLDPGGPAERAAEVPPGDLLYWPPGHRYAAEPGTTPGAVVHLGVPRHPPRPGDALCRLLAPGPNPVSPQGGWGGDDILVPDEANTTALPAELPRVLAEGLAQYRAAGRPAPMERWLARESLRHATDGGLRPVPPPARPGYFTDDDGIRAVERVLWSEAAGRRLVAACGHVMETDLTAPELASVVGLLNAGTTVTVGELVPSARTLVSRLAGFRAVERL</sequence>
<name>A0ACD5AQL2_9ACTN</name>
<accession>A0ACD5AQL2</accession>
<dbReference type="EMBL" id="CP146022">
    <property type="protein sequence ID" value="WWQ68098.1"/>
    <property type="molecule type" value="Genomic_DNA"/>
</dbReference>
<evidence type="ECO:0000313" key="2">
    <source>
        <dbReference type="Proteomes" id="UP001432251"/>
    </source>
</evidence>
<gene>
    <name evidence="1" type="ORF">V2W30_35405</name>
</gene>
<reference evidence="1" key="1">
    <citation type="journal article" date="2025" name="Int. J. Syst. Evol. Microbiol.">
        <title>Streptomyces citrinus sp. nov., with yellow diffusible pigment.</title>
        <authorList>
            <person name="He Y."/>
            <person name="Yang E."/>
            <person name="Xu J."/>
            <person name="Sun Y."/>
            <person name="Sun L."/>
        </authorList>
    </citation>
    <scope>NUCLEOTIDE SEQUENCE</scope>
    <source>
        <strain evidence="1">Q6</strain>
    </source>
</reference>
<protein>
    <submittedName>
        <fullName evidence="1">Uncharacterized protein</fullName>
    </submittedName>
</protein>
<proteinExistence type="predicted"/>
<organism evidence="1 2">
    <name type="scientific">Streptomyces citrinus</name>
    <dbReference type="NCBI Taxonomy" id="3118173"/>
    <lineage>
        <taxon>Bacteria</taxon>
        <taxon>Bacillati</taxon>
        <taxon>Actinomycetota</taxon>
        <taxon>Actinomycetes</taxon>
        <taxon>Kitasatosporales</taxon>
        <taxon>Streptomycetaceae</taxon>
        <taxon>Streptomyces</taxon>
    </lineage>
</organism>